<reference evidence="2" key="2">
    <citation type="journal article" date="2007" name="Science">
        <title>Draft genome sequence of the sexually transmitted pathogen Trichomonas vaginalis.</title>
        <authorList>
            <person name="Carlton J.M."/>
            <person name="Hirt R.P."/>
            <person name="Silva J.C."/>
            <person name="Delcher A.L."/>
            <person name="Schatz M."/>
            <person name="Zhao Q."/>
            <person name="Wortman J.R."/>
            <person name="Bidwell S.L."/>
            <person name="Alsmark U.C.M."/>
            <person name="Besteiro S."/>
            <person name="Sicheritz-Ponten T."/>
            <person name="Noel C.J."/>
            <person name="Dacks J.B."/>
            <person name="Foster P.G."/>
            <person name="Simillion C."/>
            <person name="Van de Peer Y."/>
            <person name="Miranda-Saavedra D."/>
            <person name="Barton G.J."/>
            <person name="Westrop G.D."/>
            <person name="Mueller S."/>
            <person name="Dessi D."/>
            <person name="Fiori P.L."/>
            <person name="Ren Q."/>
            <person name="Paulsen I."/>
            <person name="Zhang H."/>
            <person name="Bastida-Corcuera F.D."/>
            <person name="Simoes-Barbosa A."/>
            <person name="Brown M.T."/>
            <person name="Hayes R.D."/>
            <person name="Mukherjee M."/>
            <person name="Okumura C.Y."/>
            <person name="Schneider R."/>
            <person name="Smith A.J."/>
            <person name="Vanacova S."/>
            <person name="Villalvazo M."/>
            <person name="Haas B.J."/>
            <person name="Pertea M."/>
            <person name="Feldblyum T.V."/>
            <person name="Utterback T.R."/>
            <person name="Shu C.L."/>
            <person name="Osoegawa K."/>
            <person name="de Jong P.J."/>
            <person name="Hrdy I."/>
            <person name="Horvathova L."/>
            <person name="Zubacova Z."/>
            <person name="Dolezal P."/>
            <person name="Malik S.B."/>
            <person name="Logsdon J.M. Jr."/>
            <person name="Henze K."/>
            <person name="Gupta A."/>
            <person name="Wang C.C."/>
            <person name="Dunne R.L."/>
            <person name="Upcroft J.A."/>
            <person name="Upcroft P."/>
            <person name="White O."/>
            <person name="Salzberg S.L."/>
            <person name="Tang P."/>
            <person name="Chiu C.-H."/>
            <person name="Lee Y.-S."/>
            <person name="Embley T.M."/>
            <person name="Coombs G.H."/>
            <person name="Mottram J.C."/>
            <person name="Tachezy J."/>
            <person name="Fraser-Liggett C.M."/>
            <person name="Johnson P.J."/>
        </authorList>
    </citation>
    <scope>NUCLEOTIDE SEQUENCE [LARGE SCALE GENOMIC DNA]</scope>
    <source>
        <strain evidence="2">G3</strain>
    </source>
</reference>
<dbReference type="Gene3D" id="3.80.10.10">
    <property type="entry name" value="Ribonuclease Inhibitor"/>
    <property type="match status" value="1"/>
</dbReference>
<sequence length="833" mass="94447">MSTTFITKNKKIIEKIEPFLATDEEILICEEVTKHHAHGGKDSRILLLTNLNFSLVRIKAFGNPIRSHDCSLLTLKKIKYQNPDQFSLNFGNELAFSSHDALQICETILYHYAVLYYANPAPIEIESHPSTALQLPKLTTRPHGLCMIRLRSFATKYKFKLNSTLERFFKEYDARLLPQMKLTSQHIPDNNLATAQIIAMEPNVNNIAFDNFYPKSIDTFTKRIIESMKNLVSITFSNYTESFTTIDTKITTAEGSKLAELCIQNCSYGFSSSLITALSKYSGRIQSVKFERCKFEKDHVRSLFSSLHKYPSFMKIKYFALNDGTVDHIDLNDFHSLFSRLRYLKYLIINKSNIDISQILVHIFKHASILENICIQNCRFLEPLDESVPVPPCIQMIDIGENQISPEGIGSLFRVLFTNPRRNTVTIYASKIASTSNMSELIDAMCIKNALPILAEFRFNRNEITPNSLKKLLDFLRTQSTLKYLALTNSITDDIEECFEHLSKFVNDGHVIGIEMLSTPPNTEYSAELIKFLKSIVGAKNLQILAVDRSSIGSEGLAVLKELIQANETFYSISCDGIGASSLQDLTDFYQFVADCSHLTNVLIPKIDFQQFEQNPLQLIPGLRFKTPPMSAQMRLKLYQKISTRLLNQDGPRPLIEVLQDSGVNSRSQLTNPLEEMMLYIHKMMVVNGHKIPNFGEKNAFDLDTNNALVTRAGLLTTSSVTTTATKQNFSDDEVENQSESDEELEDEDKKNDDDKIQIPNSEDLTELFLENLQTSLIPCISNRYRNHQSKLNDDVMLDTVRNLVVPKLETVNPSRLATASPSKFELSKIGGQ</sequence>
<dbReference type="VEuPathDB" id="TrichDB:TVAG_487540"/>
<evidence type="ECO:0000313" key="3">
    <source>
        <dbReference type="Proteomes" id="UP000001542"/>
    </source>
</evidence>
<feature type="compositionally biased region" description="Basic and acidic residues" evidence="1">
    <location>
        <begin position="748"/>
        <end position="757"/>
    </location>
</feature>
<gene>
    <name evidence="2" type="ORF">TVAG_487540</name>
</gene>
<dbReference type="InterPro" id="IPR032675">
    <property type="entry name" value="LRR_dom_sf"/>
</dbReference>
<feature type="region of interest" description="Disordered" evidence="1">
    <location>
        <begin position="727"/>
        <end position="759"/>
    </location>
</feature>
<feature type="compositionally biased region" description="Acidic residues" evidence="1">
    <location>
        <begin position="731"/>
        <end position="747"/>
    </location>
</feature>
<dbReference type="SMR" id="A2EFN3"/>
<name>A2EFN3_TRIV3</name>
<evidence type="ECO:0000256" key="1">
    <source>
        <dbReference type="SAM" id="MobiDB-lite"/>
    </source>
</evidence>
<evidence type="ECO:0000313" key="2">
    <source>
        <dbReference type="EMBL" id="EAY08528.1"/>
    </source>
</evidence>
<reference evidence="2" key="1">
    <citation type="submission" date="2006-10" db="EMBL/GenBank/DDBJ databases">
        <authorList>
            <person name="Amadeo P."/>
            <person name="Zhao Q."/>
            <person name="Wortman J."/>
            <person name="Fraser-Liggett C."/>
            <person name="Carlton J."/>
        </authorList>
    </citation>
    <scope>NUCLEOTIDE SEQUENCE</scope>
    <source>
        <strain evidence="2">G3</strain>
    </source>
</reference>
<dbReference type="Proteomes" id="UP000001542">
    <property type="component" value="Unassembled WGS sequence"/>
</dbReference>
<dbReference type="SUPFAM" id="SSF52047">
    <property type="entry name" value="RNI-like"/>
    <property type="match status" value="1"/>
</dbReference>
<accession>A2EFN3</accession>
<dbReference type="KEGG" id="tva:4766431"/>
<dbReference type="PANTHER" id="PTHR24112:SF64">
    <property type="entry name" value="CHROMOSOME UNDETERMINED SCAFFOLD_46, WHOLE GENOME SHOTGUN SEQUENCE"/>
    <property type="match status" value="1"/>
</dbReference>
<dbReference type="EMBL" id="DS113376">
    <property type="protein sequence ID" value="EAY08528.1"/>
    <property type="molecule type" value="Genomic_DNA"/>
</dbReference>
<dbReference type="AlphaFoldDB" id="A2EFN3"/>
<protein>
    <recommendedName>
        <fullName evidence="4">Leucine Rich Repeat family protein</fullName>
    </recommendedName>
</protein>
<dbReference type="InterPro" id="IPR051279">
    <property type="entry name" value="PP1-Reg/Actin-Interact_Protein"/>
</dbReference>
<proteinExistence type="predicted"/>
<dbReference type="PANTHER" id="PTHR24112">
    <property type="entry name" value="LEUCINE-RICH REPEAT, ISOFORM F-RELATED"/>
    <property type="match status" value="1"/>
</dbReference>
<dbReference type="VEuPathDB" id="TrichDB:TVAGG3_0062110"/>
<keyword evidence="3" id="KW-1185">Reference proteome</keyword>
<dbReference type="RefSeq" id="XP_001320751.1">
    <property type="nucleotide sequence ID" value="XM_001320716.1"/>
</dbReference>
<dbReference type="InParanoid" id="A2EFN3"/>
<organism evidence="2 3">
    <name type="scientific">Trichomonas vaginalis (strain ATCC PRA-98 / G3)</name>
    <dbReference type="NCBI Taxonomy" id="412133"/>
    <lineage>
        <taxon>Eukaryota</taxon>
        <taxon>Metamonada</taxon>
        <taxon>Parabasalia</taxon>
        <taxon>Trichomonadida</taxon>
        <taxon>Trichomonadidae</taxon>
        <taxon>Trichomonas</taxon>
    </lineage>
</organism>
<evidence type="ECO:0008006" key="4">
    <source>
        <dbReference type="Google" id="ProtNLM"/>
    </source>
</evidence>